<sequence>MRLNRVERWPIWSLVALPSDTAFTQALFCSDIGQKSAHRNTKFDQLLTVKSRQTAYILSSYLKIIGFNPDQTSAFTATGFVHPMQTSIVTSPDIEQSRYSHQKEEQARYSYQKEVASIRMEVETEFFFFQFRSKHTDLTKGCWNTHPRIGILCTKTDSVGQKPLWKTSIRIFNRM</sequence>
<accession>A0A6N2N0H9</accession>
<organism evidence="1">
    <name type="scientific">Salix viminalis</name>
    <name type="common">Common osier</name>
    <name type="synonym">Basket willow</name>
    <dbReference type="NCBI Taxonomy" id="40686"/>
    <lineage>
        <taxon>Eukaryota</taxon>
        <taxon>Viridiplantae</taxon>
        <taxon>Streptophyta</taxon>
        <taxon>Embryophyta</taxon>
        <taxon>Tracheophyta</taxon>
        <taxon>Spermatophyta</taxon>
        <taxon>Magnoliopsida</taxon>
        <taxon>eudicotyledons</taxon>
        <taxon>Gunneridae</taxon>
        <taxon>Pentapetalae</taxon>
        <taxon>rosids</taxon>
        <taxon>fabids</taxon>
        <taxon>Malpighiales</taxon>
        <taxon>Salicaceae</taxon>
        <taxon>Saliceae</taxon>
        <taxon>Salix</taxon>
    </lineage>
</organism>
<reference evidence="1" key="1">
    <citation type="submission" date="2019-03" db="EMBL/GenBank/DDBJ databases">
        <authorList>
            <person name="Mank J."/>
            <person name="Almeida P."/>
        </authorList>
    </citation>
    <scope>NUCLEOTIDE SEQUENCE</scope>
    <source>
        <strain evidence="1">78183</strain>
    </source>
</reference>
<proteinExistence type="predicted"/>
<gene>
    <name evidence="1" type="ORF">SVIM_LOCUS393420</name>
</gene>
<dbReference type="AlphaFoldDB" id="A0A6N2N0H9"/>
<dbReference type="EMBL" id="CAADRP010001885">
    <property type="protein sequence ID" value="VFU55393.1"/>
    <property type="molecule type" value="Genomic_DNA"/>
</dbReference>
<name>A0A6N2N0H9_SALVM</name>
<evidence type="ECO:0000313" key="1">
    <source>
        <dbReference type="EMBL" id="VFU55393.1"/>
    </source>
</evidence>
<protein>
    <submittedName>
        <fullName evidence="1">Uncharacterized protein</fullName>
    </submittedName>
</protein>